<evidence type="ECO:0000313" key="2">
    <source>
        <dbReference type="Proteomes" id="UP000007798"/>
    </source>
</evidence>
<dbReference type="EMBL" id="CH963876">
    <property type="protein sequence ID" value="KRF98537.1"/>
    <property type="molecule type" value="Genomic_DNA"/>
</dbReference>
<keyword evidence="2" id="KW-1185">Reference proteome</keyword>
<gene>
    <name evidence="1" type="primary">Dwil\GK26778</name>
    <name evidence="1" type="ORF">Dwil_GK26778</name>
</gene>
<dbReference type="OrthoDB" id="7846039at2759"/>
<proteinExistence type="predicted"/>
<organism evidence="1 2">
    <name type="scientific">Drosophila willistoni</name>
    <name type="common">Fruit fly</name>
    <dbReference type="NCBI Taxonomy" id="7260"/>
    <lineage>
        <taxon>Eukaryota</taxon>
        <taxon>Metazoa</taxon>
        <taxon>Ecdysozoa</taxon>
        <taxon>Arthropoda</taxon>
        <taxon>Hexapoda</taxon>
        <taxon>Insecta</taxon>
        <taxon>Pterygota</taxon>
        <taxon>Neoptera</taxon>
        <taxon>Endopterygota</taxon>
        <taxon>Diptera</taxon>
        <taxon>Brachycera</taxon>
        <taxon>Muscomorpha</taxon>
        <taxon>Ephydroidea</taxon>
        <taxon>Drosophilidae</taxon>
        <taxon>Drosophila</taxon>
        <taxon>Sophophora</taxon>
    </lineage>
</organism>
<reference evidence="1 2" key="1">
    <citation type="journal article" date="2007" name="Nature">
        <title>Evolution of genes and genomes on the Drosophila phylogeny.</title>
        <authorList>
            <consortium name="Drosophila 12 Genomes Consortium"/>
            <person name="Clark A.G."/>
            <person name="Eisen M.B."/>
            <person name="Smith D.R."/>
            <person name="Bergman C.M."/>
            <person name="Oliver B."/>
            <person name="Markow T.A."/>
            <person name="Kaufman T.C."/>
            <person name="Kellis M."/>
            <person name="Gelbart W."/>
            <person name="Iyer V.N."/>
            <person name="Pollard D.A."/>
            <person name="Sackton T.B."/>
            <person name="Larracuente A.M."/>
            <person name="Singh N.D."/>
            <person name="Abad J.P."/>
            <person name="Abt D.N."/>
            <person name="Adryan B."/>
            <person name="Aguade M."/>
            <person name="Akashi H."/>
            <person name="Anderson W.W."/>
            <person name="Aquadro C.F."/>
            <person name="Ardell D.H."/>
            <person name="Arguello R."/>
            <person name="Artieri C.G."/>
            <person name="Barbash D.A."/>
            <person name="Barker D."/>
            <person name="Barsanti P."/>
            <person name="Batterham P."/>
            <person name="Batzoglou S."/>
            <person name="Begun D."/>
            <person name="Bhutkar A."/>
            <person name="Blanco E."/>
            <person name="Bosak S.A."/>
            <person name="Bradley R.K."/>
            <person name="Brand A.D."/>
            <person name="Brent M.R."/>
            <person name="Brooks A.N."/>
            <person name="Brown R.H."/>
            <person name="Butlin R.K."/>
            <person name="Caggese C."/>
            <person name="Calvi B.R."/>
            <person name="Bernardo de Carvalho A."/>
            <person name="Caspi A."/>
            <person name="Castrezana S."/>
            <person name="Celniker S.E."/>
            <person name="Chang J.L."/>
            <person name="Chapple C."/>
            <person name="Chatterji S."/>
            <person name="Chinwalla A."/>
            <person name="Civetta A."/>
            <person name="Clifton S.W."/>
            <person name="Comeron J.M."/>
            <person name="Costello J.C."/>
            <person name="Coyne J.A."/>
            <person name="Daub J."/>
            <person name="David R.G."/>
            <person name="Delcher A.L."/>
            <person name="Delehaunty K."/>
            <person name="Do C.B."/>
            <person name="Ebling H."/>
            <person name="Edwards K."/>
            <person name="Eickbush T."/>
            <person name="Evans J.D."/>
            <person name="Filipski A."/>
            <person name="Findeiss S."/>
            <person name="Freyhult E."/>
            <person name="Fulton L."/>
            <person name="Fulton R."/>
            <person name="Garcia A.C."/>
            <person name="Gardiner A."/>
            <person name="Garfield D.A."/>
            <person name="Garvin B.E."/>
            <person name="Gibson G."/>
            <person name="Gilbert D."/>
            <person name="Gnerre S."/>
            <person name="Godfrey J."/>
            <person name="Good R."/>
            <person name="Gotea V."/>
            <person name="Gravely B."/>
            <person name="Greenberg A.J."/>
            <person name="Griffiths-Jones S."/>
            <person name="Gross S."/>
            <person name="Guigo R."/>
            <person name="Gustafson E.A."/>
            <person name="Haerty W."/>
            <person name="Hahn M.W."/>
            <person name="Halligan D.L."/>
            <person name="Halpern A.L."/>
            <person name="Halter G.M."/>
            <person name="Han M.V."/>
            <person name="Heger A."/>
            <person name="Hillier L."/>
            <person name="Hinrichs A.S."/>
            <person name="Holmes I."/>
            <person name="Hoskins R.A."/>
            <person name="Hubisz M.J."/>
            <person name="Hultmark D."/>
            <person name="Huntley M.A."/>
            <person name="Jaffe D.B."/>
            <person name="Jagadeeshan S."/>
            <person name="Jeck W.R."/>
            <person name="Johnson J."/>
            <person name="Jones C.D."/>
            <person name="Jordan W.C."/>
            <person name="Karpen G.H."/>
            <person name="Kataoka E."/>
            <person name="Keightley P.D."/>
            <person name="Kheradpour P."/>
            <person name="Kirkness E.F."/>
            <person name="Koerich L.B."/>
            <person name="Kristiansen K."/>
            <person name="Kudrna D."/>
            <person name="Kulathinal R.J."/>
            <person name="Kumar S."/>
            <person name="Kwok R."/>
            <person name="Lander E."/>
            <person name="Langley C.H."/>
            <person name="Lapoint R."/>
            <person name="Lazzaro B.P."/>
            <person name="Lee S.J."/>
            <person name="Levesque L."/>
            <person name="Li R."/>
            <person name="Lin C.F."/>
            <person name="Lin M.F."/>
            <person name="Lindblad-Toh K."/>
            <person name="Llopart A."/>
            <person name="Long M."/>
            <person name="Low L."/>
            <person name="Lozovsky E."/>
            <person name="Lu J."/>
            <person name="Luo M."/>
            <person name="Machado C.A."/>
            <person name="Makalowski W."/>
            <person name="Marzo M."/>
            <person name="Matsuda M."/>
            <person name="Matzkin L."/>
            <person name="McAllister B."/>
            <person name="McBride C.S."/>
            <person name="McKernan B."/>
            <person name="McKernan K."/>
            <person name="Mendez-Lago M."/>
            <person name="Minx P."/>
            <person name="Mollenhauer M.U."/>
            <person name="Montooth K."/>
            <person name="Mount S.M."/>
            <person name="Mu X."/>
            <person name="Myers E."/>
            <person name="Negre B."/>
            <person name="Newfeld S."/>
            <person name="Nielsen R."/>
            <person name="Noor M.A."/>
            <person name="O'Grady P."/>
            <person name="Pachter L."/>
            <person name="Papaceit M."/>
            <person name="Parisi M.J."/>
            <person name="Parisi M."/>
            <person name="Parts L."/>
            <person name="Pedersen J.S."/>
            <person name="Pesole G."/>
            <person name="Phillippy A.M."/>
            <person name="Ponting C.P."/>
            <person name="Pop M."/>
            <person name="Porcelli D."/>
            <person name="Powell J.R."/>
            <person name="Prohaska S."/>
            <person name="Pruitt K."/>
            <person name="Puig M."/>
            <person name="Quesneville H."/>
            <person name="Ram K.R."/>
            <person name="Rand D."/>
            <person name="Rasmussen M.D."/>
            <person name="Reed L.K."/>
            <person name="Reenan R."/>
            <person name="Reily A."/>
            <person name="Remington K.A."/>
            <person name="Rieger T.T."/>
            <person name="Ritchie M.G."/>
            <person name="Robin C."/>
            <person name="Rogers Y.H."/>
            <person name="Rohde C."/>
            <person name="Rozas J."/>
            <person name="Rubenfield M.J."/>
            <person name="Ruiz A."/>
            <person name="Russo S."/>
            <person name="Salzberg S.L."/>
            <person name="Sanchez-Gracia A."/>
            <person name="Saranga D.J."/>
            <person name="Sato H."/>
            <person name="Schaeffer S.W."/>
            <person name="Schatz M.C."/>
            <person name="Schlenke T."/>
            <person name="Schwartz R."/>
            <person name="Segarra C."/>
            <person name="Singh R.S."/>
            <person name="Sirot L."/>
            <person name="Sirota M."/>
            <person name="Sisneros N.B."/>
            <person name="Smith C.D."/>
            <person name="Smith T.F."/>
            <person name="Spieth J."/>
            <person name="Stage D.E."/>
            <person name="Stark A."/>
            <person name="Stephan W."/>
            <person name="Strausberg R.L."/>
            <person name="Strempel S."/>
            <person name="Sturgill D."/>
            <person name="Sutton G."/>
            <person name="Sutton G.G."/>
            <person name="Tao W."/>
            <person name="Teichmann S."/>
            <person name="Tobari Y.N."/>
            <person name="Tomimura Y."/>
            <person name="Tsolas J.M."/>
            <person name="Valente V.L."/>
            <person name="Venter E."/>
            <person name="Venter J.C."/>
            <person name="Vicario S."/>
            <person name="Vieira F.G."/>
            <person name="Vilella A.J."/>
            <person name="Villasante A."/>
            <person name="Walenz B."/>
            <person name="Wang J."/>
            <person name="Wasserman M."/>
            <person name="Watts T."/>
            <person name="Wilson D."/>
            <person name="Wilson R.K."/>
            <person name="Wing R.A."/>
            <person name="Wolfner M.F."/>
            <person name="Wong A."/>
            <person name="Wong G.K."/>
            <person name="Wu C.I."/>
            <person name="Wu G."/>
            <person name="Yamamoto D."/>
            <person name="Yang H.P."/>
            <person name="Yang S.P."/>
            <person name="Yorke J.A."/>
            <person name="Yoshida K."/>
            <person name="Zdobnov E."/>
            <person name="Zhang P."/>
            <person name="Zhang Y."/>
            <person name="Zimin A.V."/>
            <person name="Baldwin J."/>
            <person name="Abdouelleil A."/>
            <person name="Abdulkadir J."/>
            <person name="Abebe A."/>
            <person name="Abera B."/>
            <person name="Abreu J."/>
            <person name="Acer S.C."/>
            <person name="Aftuck L."/>
            <person name="Alexander A."/>
            <person name="An P."/>
            <person name="Anderson E."/>
            <person name="Anderson S."/>
            <person name="Arachi H."/>
            <person name="Azer M."/>
            <person name="Bachantsang P."/>
            <person name="Barry A."/>
            <person name="Bayul T."/>
            <person name="Berlin A."/>
            <person name="Bessette D."/>
            <person name="Bloom T."/>
            <person name="Blye J."/>
            <person name="Boguslavskiy L."/>
            <person name="Bonnet C."/>
            <person name="Boukhgalter B."/>
            <person name="Bourzgui I."/>
            <person name="Brown A."/>
            <person name="Cahill P."/>
            <person name="Channer S."/>
            <person name="Cheshatsang Y."/>
            <person name="Chuda L."/>
            <person name="Citroen M."/>
            <person name="Collymore A."/>
            <person name="Cooke P."/>
            <person name="Costello M."/>
            <person name="D'Aco K."/>
            <person name="Daza R."/>
            <person name="De Haan G."/>
            <person name="DeGray S."/>
            <person name="DeMaso C."/>
            <person name="Dhargay N."/>
            <person name="Dooley K."/>
            <person name="Dooley E."/>
            <person name="Doricent M."/>
            <person name="Dorje P."/>
            <person name="Dorjee K."/>
            <person name="Dupes A."/>
            <person name="Elong R."/>
            <person name="Falk J."/>
            <person name="Farina A."/>
            <person name="Faro S."/>
            <person name="Ferguson D."/>
            <person name="Fisher S."/>
            <person name="Foley C.D."/>
            <person name="Franke A."/>
            <person name="Friedrich D."/>
            <person name="Gadbois L."/>
            <person name="Gearin G."/>
            <person name="Gearin C.R."/>
            <person name="Giannoukos G."/>
            <person name="Goode T."/>
            <person name="Graham J."/>
            <person name="Grandbois E."/>
            <person name="Grewal S."/>
            <person name="Gyaltsen K."/>
            <person name="Hafez N."/>
            <person name="Hagos B."/>
            <person name="Hall J."/>
            <person name="Henson C."/>
            <person name="Hollinger A."/>
            <person name="Honan T."/>
            <person name="Huard M.D."/>
            <person name="Hughes L."/>
            <person name="Hurhula B."/>
            <person name="Husby M.E."/>
            <person name="Kamat A."/>
            <person name="Kanga B."/>
            <person name="Kashin S."/>
            <person name="Khazanovich D."/>
            <person name="Kisner P."/>
            <person name="Lance K."/>
            <person name="Lara M."/>
            <person name="Lee W."/>
            <person name="Lennon N."/>
            <person name="Letendre F."/>
            <person name="LeVine R."/>
            <person name="Lipovsky A."/>
            <person name="Liu X."/>
            <person name="Liu J."/>
            <person name="Liu S."/>
            <person name="Lokyitsang T."/>
            <person name="Lokyitsang Y."/>
            <person name="Lubonja R."/>
            <person name="Lui A."/>
            <person name="MacDonald P."/>
            <person name="Magnisalis V."/>
            <person name="Maru K."/>
            <person name="Matthews C."/>
            <person name="McCusker W."/>
            <person name="McDonough S."/>
            <person name="Mehta T."/>
            <person name="Meldrim J."/>
            <person name="Meneus L."/>
            <person name="Mihai O."/>
            <person name="Mihalev A."/>
            <person name="Mihova T."/>
            <person name="Mittelman R."/>
            <person name="Mlenga V."/>
            <person name="Montmayeur A."/>
            <person name="Mulrain L."/>
            <person name="Navidi A."/>
            <person name="Naylor J."/>
            <person name="Negash T."/>
            <person name="Nguyen T."/>
            <person name="Nguyen N."/>
            <person name="Nicol R."/>
            <person name="Norbu C."/>
            <person name="Norbu N."/>
            <person name="Novod N."/>
            <person name="O'Neill B."/>
            <person name="Osman S."/>
            <person name="Markiewicz E."/>
            <person name="Oyono O.L."/>
            <person name="Patti C."/>
            <person name="Phunkhang P."/>
            <person name="Pierre F."/>
            <person name="Priest M."/>
            <person name="Raghuraman S."/>
            <person name="Rege F."/>
            <person name="Reyes R."/>
            <person name="Rise C."/>
            <person name="Rogov P."/>
            <person name="Ross K."/>
            <person name="Ryan E."/>
            <person name="Settipalli S."/>
            <person name="Shea T."/>
            <person name="Sherpa N."/>
            <person name="Shi L."/>
            <person name="Shih D."/>
            <person name="Sparrow T."/>
            <person name="Spaulding J."/>
            <person name="Stalker J."/>
            <person name="Stange-Thomann N."/>
            <person name="Stavropoulos S."/>
            <person name="Stone C."/>
            <person name="Strader C."/>
            <person name="Tesfaye S."/>
            <person name="Thomson T."/>
            <person name="Thoulutsang Y."/>
            <person name="Thoulutsang D."/>
            <person name="Topham K."/>
            <person name="Topping I."/>
            <person name="Tsamla T."/>
            <person name="Vassiliev H."/>
            <person name="Vo A."/>
            <person name="Wangchuk T."/>
            <person name="Wangdi T."/>
            <person name="Weiand M."/>
            <person name="Wilkinson J."/>
            <person name="Wilson A."/>
            <person name="Yadav S."/>
            <person name="Young G."/>
            <person name="Yu Q."/>
            <person name="Zembek L."/>
            <person name="Zhong D."/>
            <person name="Zimmer A."/>
            <person name="Zwirko Z."/>
            <person name="Jaffe D.B."/>
            <person name="Alvarez P."/>
            <person name="Brockman W."/>
            <person name="Butler J."/>
            <person name="Chin C."/>
            <person name="Gnerre S."/>
            <person name="Grabherr M."/>
            <person name="Kleber M."/>
            <person name="Mauceli E."/>
            <person name="MacCallum I."/>
        </authorList>
    </citation>
    <scope>NUCLEOTIDE SEQUENCE [LARGE SCALE GENOMIC DNA]</scope>
    <source>
        <strain evidence="2">Tucson 14030-0811.24</strain>
    </source>
</reference>
<accession>A0A0Q9WRD8</accession>
<dbReference type="PROSITE" id="PS51257">
    <property type="entry name" value="PROKAR_LIPOPROTEIN"/>
    <property type="match status" value="1"/>
</dbReference>
<dbReference type="InParanoid" id="A0A0Q9WRD8"/>
<evidence type="ECO:0000313" key="1">
    <source>
        <dbReference type="EMBL" id="KRF98537.1"/>
    </source>
</evidence>
<dbReference type="InterPro" id="IPR003475">
    <property type="entry name" value="Insect_Unk"/>
</dbReference>
<dbReference type="Pfam" id="PF02448">
    <property type="entry name" value="L71"/>
    <property type="match status" value="1"/>
</dbReference>
<dbReference type="AlphaFoldDB" id="A0A0Q9WRD8"/>
<sequence>MEFQGKWTNVTRCEMEAASCLITLVGCLDLTCQNVHDVLQL</sequence>
<protein>
    <submittedName>
        <fullName evidence="1">Uncharacterized protein</fullName>
    </submittedName>
</protein>
<dbReference type="Proteomes" id="UP000007798">
    <property type="component" value="Unassembled WGS sequence"/>
</dbReference>
<name>A0A0Q9WRD8_DROWI</name>